<dbReference type="EMBL" id="JARBJD010000066">
    <property type="protein sequence ID" value="KAK2955481.1"/>
    <property type="molecule type" value="Genomic_DNA"/>
</dbReference>
<comment type="caution">
    <text evidence="1">The sequence shown here is derived from an EMBL/GenBank/DDBJ whole genome shotgun (WGS) entry which is preliminary data.</text>
</comment>
<evidence type="ECO:0008006" key="3">
    <source>
        <dbReference type="Google" id="ProtNLM"/>
    </source>
</evidence>
<gene>
    <name evidence="1" type="ORF">BLNAU_9528</name>
</gene>
<organism evidence="1 2">
    <name type="scientific">Blattamonas nauphoetae</name>
    <dbReference type="NCBI Taxonomy" id="2049346"/>
    <lineage>
        <taxon>Eukaryota</taxon>
        <taxon>Metamonada</taxon>
        <taxon>Preaxostyla</taxon>
        <taxon>Oxymonadida</taxon>
        <taxon>Blattamonas</taxon>
    </lineage>
</organism>
<sequence>MPLFRRRPFDRIGATQKTLVYTRRPAIVTRPQLEREGKKSDGLGRELGFVKDIRCLLRKLVDHFGSTCRLPCSRTADFLSQFNPNLHSTAFL</sequence>
<reference evidence="1 2" key="1">
    <citation type="journal article" date="2022" name="bioRxiv">
        <title>Genomics of Preaxostyla Flagellates Illuminates Evolutionary Transitions and the Path Towards Mitochondrial Loss.</title>
        <authorList>
            <person name="Novak L.V.F."/>
            <person name="Treitli S.C."/>
            <person name="Pyrih J."/>
            <person name="Halakuc P."/>
            <person name="Pipaliya S.V."/>
            <person name="Vacek V."/>
            <person name="Brzon O."/>
            <person name="Soukal P."/>
            <person name="Eme L."/>
            <person name="Dacks J.B."/>
            <person name="Karnkowska A."/>
            <person name="Elias M."/>
            <person name="Hampl V."/>
        </authorList>
    </citation>
    <scope>NUCLEOTIDE SEQUENCE [LARGE SCALE GENOMIC DNA]</scope>
    <source>
        <strain evidence="1">NAU3</strain>
        <tissue evidence="1">Gut</tissue>
    </source>
</reference>
<proteinExistence type="predicted"/>
<evidence type="ECO:0000313" key="1">
    <source>
        <dbReference type="EMBL" id="KAK2955481.1"/>
    </source>
</evidence>
<name>A0ABQ9XVH1_9EUKA</name>
<evidence type="ECO:0000313" key="2">
    <source>
        <dbReference type="Proteomes" id="UP001281761"/>
    </source>
</evidence>
<dbReference type="Proteomes" id="UP001281761">
    <property type="component" value="Unassembled WGS sequence"/>
</dbReference>
<accession>A0ABQ9XVH1</accession>
<keyword evidence="2" id="KW-1185">Reference proteome</keyword>
<protein>
    <recommendedName>
        <fullName evidence="3">Transposase</fullName>
    </recommendedName>
</protein>